<dbReference type="HOGENOM" id="CLU_1683188_0_0_10"/>
<dbReference type="eggNOG" id="ENOG502ZE39">
    <property type="taxonomic scope" value="Bacteria"/>
</dbReference>
<dbReference type="KEGG" id="bbd:Belba_1502"/>
<evidence type="ECO:0000313" key="3">
    <source>
        <dbReference type="EMBL" id="AFL84116.1"/>
    </source>
</evidence>
<feature type="signal peptide" evidence="1">
    <location>
        <begin position="1"/>
        <end position="31"/>
    </location>
</feature>
<keyword evidence="4" id="KW-1185">Reference proteome</keyword>
<name>I3Z4E8_BELBD</name>
<keyword evidence="1" id="KW-0732">Signal</keyword>
<dbReference type="AlphaFoldDB" id="I3Z4E8"/>
<dbReference type="PROSITE" id="PS51257">
    <property type="entry name" value="PROKAR_LIPOPROTEIN"/>
    <property type="match status" value="1"/>
</dbReference>
<reference evidence="4" key="2">
    <citation type="submission" date="2012-06" db="EMBL/GenBank/DDBJ databases">
        <title>The complete genome of Belliella baltica DSM 15883.</title>
        <authorList>
            <person name="Lucas S."/>
            <person name="Copeland A."/>
            <person name="Lapidus A."/>
            <person name="Goodwin L."/>
            <person name="Pitluck S."/>
            <person name="Peters L."/>
            <person name="Mikhailova N."/>
            <person name="Davenport K."/>
            <person name="Kyrpides N."/>
            <person name="Mavromatis K."/>
            <person name="Pagani I."/>
            <person name="Ivanova N."/>
            <person name="Ovchinnikova G."/>
            <person name="Zeytun A."/>
            <person name="Detter J.C."/>
            <person name="Han C."/>
            <person name="Land M."/>
            <person name="Hauser L."/>
            <person name="Markowitz V."/>
            <person name="Cheng J.-F."/>
            <person name="Hugenholtz P."/>
            <person name="Woyke T."/>
            <person name="Wu D."/>
            <person name="Tindall B."/>
            <person name="Pomrenke H."/>
            <person name="Brambilla E."/>
            <person name="Klenk H.-P."/>
            <person name="Eisen J.A."/>
        </authorList>
    </citation>
    <scope>NUCLEOTIDE SEQUENCE [LARGE SCALE GENOMIC DNA]</scope>
    <source>
        <strain evidence="4">DSM 15883 / CIP 108006 / LMG 21964 / BA134</strain>
    </source>
</reference>
<evidence type="ECO:0000313" key="2">
    <source>
        <dbReference type="EMBL" id="AFL84111.1"/>
    </source>
</evidence>
<protein>
    <recommendedName>
        <fullName evidence="5">Lipocalin-like domain-containing protein</fullName>
    </recommendedName>
</protein>
<proteinExistence type="predicted"/>
<feature type="chain" id="PRO_5007673960" description="Lipocalin-like domain-containing protein" evidence="1">
    <location>
        <begin position="32"/>
        <end position="156"/>
    </location>
</feature>
<dbReference type="Proteomes" id="UP000006050">
    <property type="component" value="Chromosome"/>
</dbReference>
<dbReference type="RefSeq" id="WP_014772103.1">
    <property type="nucleotide sequence ID" value="NC_018010.1"/>
</dbReference>
<dbReference type="EMBL" id="CP003281">
    <property type="protein sequence ID" value="AFL84111.1"/>
    <property type="molecule type" value="Genomic_DNA"/>
</dbReference>
<evidence type="ECO:0000313" key="4">
    <source>
        <dbReference type="Proteomes" id="UP000006050"/>
    </source>
</evidence>
<accession>I3Z4E8</accession>
<reference evidence="3" key="1">
    <citation type="submission" date="2012-06" db="EMBL/GenBank/DDBJ databases">
        <title>The complete genome of Belliella baltica DSM 15883.</title>
        <authorList>
            <consortium name="US DOE Joint Genome Institute (JGI-PGF)"/>
            <person name="Lucas S."/>
            <person name="Copeland A."/>
            <person name="Lapidus A."/>
            <person name="Goodwin L."/>
            <person name="Pitluck S."/>
            <person name="Peters L."/>
            <person name="Mikhailova N."/>
            <person name="Davenport K."/>
            <person name="Kyrpides N."/>
            <person name="Mavromatis K."/>
            <person name="Pagani I."/>
            <person name="Ivanova N."/>
            <person name="Ovchinnikova G."/>
            <person name="Zeytun A."/>
            <person name="Detter J.C."/>
            <person name="Han C."/>
            <person name="Land M."/>
            <person name="Hauser L."/>
            <person name="Markowitz V."/>
            <person name="Cheng J.-F."/>
            <person name="Hugenholtz P."/>
            <person name="Woyke T."/>
            <person name="Wu D."/>
            <person name="Tindall B."/>
            <person name="Pomrenke H."/>
            <person name="Brambilla E."/>
            <person name="Klenk H.-P."/>
            <person name="Eisen J.A."/>
        </authorList>
    </citation>
    <scope>NUCLEOTIDE SEQUENCE</scope>
    <source>
        <strain evidence="3">DSM 15883</strain>
    </source>
</reference>
<organism evidence="3 4">
    <name type="scientific">Belliella baltica (strain DSM 15883 / CIP 108006 / LMG 21964 / BA134)</name>
    <dbReference type="NCBI Taxonomy" id="866536"/>
    <lineage>
        <taxon>Bacteria</taxon>
        <taxon>Pseudomonadati</taxon>
        <taxon>Bacteroidota</taxon>
        <taxon>Cytophagia</taxon>
        <taxon>Cytophagales</taxon>
        <taxon>Cyclobacteriaceae</taxon>
        <taxon>Belliella</taxon>
    </lineage>
</organism>
<sequence>MKNKKIQSVRAWGVGLLFLVLMMIASCQEDAAPDDELRCQVEAIDGSEDDVVGKWKYVLRKNFRMIDGTMEITDLSCEEITLHFKSEGMVEVNNQSQIWFFESGDKLPFELLPADTGTGFSLKIGSSTRPASISKSKMIWNSMPLDGGISEFIRIE</sequence>
<evidence type="ECO:0000256" key="1">
    <source>
        <dbReference type="SAM" id="SignalP"/>
    </source>
</evidence>
<dbReference type="KEGG" id="bbd:Belba_1497"/>
<gene>
    <name evidence="2" type="ordered locus">Belba_1497</name>
    <name evidence="3" type="ordered locus">Belba_1502</name>
</gene>
<dbReference type="OrthoDB" id="837166at2"/>
<evidence type="ECO:0008006" key="5">
    <source>
        <dbReference type="Google" id="ProtNLM"/>
    </source>
</evidence>
<dbReference type="EMBL" id="CP003281">
    <property type="protein sequence ID" value="AFL84116.1"/>
    <property type="molecule type" value="Genomic_DNA"/>
</dbReference>